<name>A0A2W1J9B9_9CYAN</name>
<sequence length="57" mass="6225">MANINANAASSLQSQLNRNISRLYQRFLAGDIESLELSDLLDDLIGTHAIHEALESA</sequence>
<dbReference type="EMBL" id="PQWO01000030">
    <property type="protein sequence ID" value="PZD70676.1"/>
    <property type="molecule type" value="Genomic_DNA"/>
</dbReference>
<comment type="caution">
    <text evidence="1">The sequence shown here is derived from an EMBL/GenBank/DDBJ whole genome shotgun (WGS) entry which is preliminary data.</text>
</comment>
<protein>
    <submittedName>
        <fullName evidence="1">Uncharacterized protein</fullName>
    </submittedName>
</protein>
<proteinExistence type="predicted"/>
<gene>
    <name evidence="1" type="ORF">C1752_10191</name>
</gene>
<dbReference type="AlphaFoldDB" id="A0A2W1J9B9"/>
<dbReference type="Proteomes" id="UP000248857">
    <property type="component" value="Unassembled WGS sequence"/>
</dbReference>
<accession>A0A2W1J9B9</accession>
<evidence type="ECO:0000313" key="1">
    <source>
        <dbReference type="EMBL" id="PZD70676.1"/>
    </source>
</evidence>
<reference evidence="1 2" key="1">
    <citation type="journal article" date="2018" name="Sci. Rep.">
        <title>A novel species of the marine cyanobacterium Acaryochloris with a unique pigment content and lifestyle.</title>
        <authorList>
            <person name="Partensky F."/>
            <person name="Six C."/>
            <person name="Ratin M."/>
            <person name="Garczarek L."/>
            <person name="Vaulot D."/>
            <person name="Probert I."/>
            <person name="Calteau A."/>
            <person name="Gourvil P."/>
            <person name="Marie D."/>
            <person name="Grebert T."/>
            <person name="Bouchier C."/>
            <person name="Le Panse S."/>
            <person name="Gachenot M."/>
            <person name="Rodriguez F."/>
            <person name="Garrido J.L."/>
        </authorList>
    </citation>
    <scope>NUCLEOTIDE SEQUENCE [LARGE SCALE GENOMIC DNA]</scope>
    <source>
        <strain evidence="1 2">RCC1774</strain>
    </source>
</reference>
<keyword evidence="2" id="KW-1185">Reference proteome</keyword>
<evidence type="ECO:0000313" key="2">
    <source>
        <dbReference type="Proteomes" id="UP000248857"/>
    </source>
</evidence>
<organism evidence="1 2">
    <name type="scientific">Acaryochloris thomasi RCC1774</name>
    <dbReference type="NCBI Taxonomy" id="1764569"/>
    <lineage>
        <taxon>Bacteria</taxon>
        <taxon>Bacillati</taxon>
        <taxon>Cyanobacteriota</taxon>
        <taxon>Cyanophyceae</taxon>
        <taxon>Acaryochloridales</taxon>
        <taxon>Acaryochloridaceae</taxon>
        <taxon>Acaryochloris</taxon>
        <taxon>Acaryochloris thomasi</taxon>
    </lineage>
</organism>
<dbReference type="RefSeq" id="WP_158535197.1">
    <property type="nucleotide sequence ID" value="NZ_CAWNWM010000030.1"/>
</dbReference>